<gene>
    <name evidence="2" type="ORF">H9636_10185</name>
</gene>
<evidence type="ECO:0000256" key="1">
    <source>
        <dbReference type="SAM" id="Phobius"/>
    </source>
</evidence>
<accession>A0ABR8XCT4</accession>
<keyword evidence="1" id="KW-0472">Membrane</keyword>
<proteinExistence type="predicted"/>
<evidence type="ECO:0000313" key="2">
    <source>
        <dbReference type="EMBL" id="MBD8027023.1"/>
    </source>
</evidence>
<keyword evidence="1" id="KW-1133">Transmembrane helix</keyword>
<name>A0ABR8XCT4_9BACL</name>
<sequence>MLINLLILSITLLTLGFVFYIVGKLAERKWLKYLSLVPAIAGVIILIVVAVEYFFPGII</sequence>
<keyword evidence="1" id="KW-0812">Transmembrane</keyword>
<organism evidence="2 3">
    <name type="scientific">Ureibacillus galli</name>
    <dbReference type="NCBI Taxonomy" id="2762222"/>
    <lineage>
        <taxon>Bacteria</taxon>
        <taxon>Bacillati</taxon>
        <taxon>Bacillota</taxon>
        <taxon>Bacilli</taxon>
        <taxon>Bacillales</taxon>
        <taxon>Caryophanaceae</taxon>
        <taxon>Ureibacillus</taxon>
    </lineage>
</organism>
<evidence type="ECO:0000313" key="3">
    <source>
        <dbReference type="Proteomes" id="UP000640930"/>
    </source>
</evidence>
<dbReference type="EMBL" id="JACSQA010000013">
    <property type="protein sequence ID" value="MBD8027023.1"/>
    <property type="molecule type" value="Genomic_DNA"/>
</dbReference>
<reference evidence="2 3" key="1">
    <citation type="submission" date="2020-08" db="EMBL/GenBank/DDBJ databases">
        <title>A Genomic Blueprint of the Chicken Gut Microbiome.</title>
        <authorList>
            <person name="Gilroy R."/>
            <person name="Ravi A."/>
            <person name="Getino M."/>
            <person name="Pursley I."/>
            <person name="Horton D.L."/>
            <person name="Alikhan N.-F."/>
            <person name="Baker D."/>
            <person name="Gharbi K."/>
            <person name="Hall N."/>
            <person name="Watson M."/>
            <person name="Adriaenssens E.M."/>
            <person name="Foster-Nyarko E."/>
            <person name="Jarju S."/>
            <person name="Secka A."/>
            <person name="Antonio M."/>
            <person name="Oren A."/>
            <person name="Chaudhuri R."/>
            <person name="La Ragione R.M."/>
            <person name="Hildebrand F."/>
            <person name="Pallen M.J."/>
        </authorList>
    </citation>
    <scope>NUCLEOTIDE SEQUENCE [LARGE SCALE GENOMIC DNA]</scope>
    <source>
        <strain evidence="2 3">Re31</strain>
    </source>
</reference>
<feature type="transmembrane region" description="Helical" evidence="1">
    <location>
        <begin position="33"/>
        <end position="55"/>
    </location>
</feature>
<comment type="caution">
    <text evidence="2">The sequence shown here is derived from an EMBL/GenBank/DDBJ whole genome shotgun (WGS) entry which is preliminary data.</text>
</comment>
<protein>
    <submittedName>
        <fullName evidence="2">Uncharacterized protein</fullName>
    </submittedName>
</protein>
<dbReference type="Proteomes" id="UP000640930">
    <property type="component" value="Unassembled WGS sequence"/>
</dbReference>
<keyword evidence="3" id="KW-1185">Reference proteome</keyword>
<dbReference type="RefSeq" id="WP_191707498.1">
    <property type="nucleotide sequence ID" value="NZ_JACSQA010000013.1"/>
</dbReference>
<feature type="transmembrane region" description="Helical" evidence="1">
    <location>
        <begin position="6"/>
        <end position="26"/>
    </location>
</feature>